<dbReference type="GeneID" id="55618855"/>
<proteinExistence type="predicted"/>
<reference evidence="1 2" key="1">
    <citation type="submission" date="2019-05" db="EMBL/GenBank/DDBJ databases">
        <authorList>
            <person name="Beaulieu J."/>
            <person name="Cox M."/>
            <person name="Nazim E."/>
            <person name="Robinson Z."/>
            <person name="Molloy S.D."/>
            <person name="Garlena R.A."/>
            <person name="Russell D.A."/>
            <person name="Pope W.H."/>
            <person name="Jacobs-Sera D."/>
            <person name="Hatfull G.F."/>
        </authorList>
    </citation>
    <scope>NUCLEOTIDE SEQUENCE [LARGE SCALE GENOMIC DNA]</scope>
</reference>
<evidence type="ECO:0000313" key="1">
    <source>
        <dbReference type="EMBL" id="QDM57107.1"/>
    </source>
</evidence>
<dbReference type="RefSeq" id="YP_009848434.1">
    <property type="nucleotide sequence ID" value="NC_048784.1"/>
</dbReference>
<organism evidence="1 2">
    <name type="scientific">Rhodococcus phage Whack</name>
    <dbReference type="NCBI Taxonomy" id="2591132"/>
    <lineage>
        <taxon>Viruses</taxon>
        <taxon>Duplodnaviria</taxon>
        <taxon>Heunggongvirae</taxon>
        <taxon>Uroviricota</taxon>
        <taxon>Caudoviricetes</taxon>
        <taxon>Whackvirus</taxon>
        <taxon>Whackvirus whack</taxon>
    </lineage>
</organism>
<protein>
    <submittedName>
        <fullName evidence="1">Uncharacterized protein</fullName>
    </submittedName>
</protein>
<keyword evidence="2" id="KW-1185">Reference proteome</keyword>
<dbReference type="EMBL" id="MK967393">
    <property type="protein sequence ID" value="QDM57107.1"/>
    <property type="molecule type" value="Genomic_DNA"/>
</dbReference>
<sequence length="56" mass="5985">MSHPYEGDLDSVLANVPPTDRARALVDHHASLADQFVAEFEAGVIDQGLAPNRVGN</sequence>
<evidence type="ECO:0000313" key="2">
    <source>
        <dbReference type="Proteomes" id="UP000319882"/>
    </source>
</evidence>
<accession>A0A515MKA7</accession>
<dbReference type="Proteomes" id="UP000319882">
    <property type="component" value="Segment"/>
</dbReference>
<name>A0A515MKA7_9CAUD</name>
<gene>
    <name evidence="1" type="primary">44</name>
    <name evidence="1" type="ORF">SEA_WHACK_44</name>
</gene>
<dbReference type="KEGG" id="vg:55618855"/>